<keyword evidence="2" id="KW-1185">Reference proteome</keyword>
<dbReference type="GeneID" id="25306308"/>
<dbReference type="VEuPathDB" id="FungiDB:Z517_06818"/>
<evidence type="ECO:0000313" key="2">
    <source>
        <dbReference type="Proteomes" id="UP000053029"/>
    </source>
</evidence>
<dbReference type="RefSeq" id="XP_013284011.1">
    <property type="nucleotide sequence ID" value="XM_013428557.1"/>
</dbReference>
<gene>
    <name evidence="1" type="ORF">Z517_06818</name>
</gene>
<dbReference type="EMBL" id="KN846972">
    <property type="protein sequence ID" value="KIW80203.1"/>
    <property type="molecule type" value="Genomic_DNA"/>
</dbReference>
<accession>A0A0D2GHC9</accession>
<dbReference type="PANTHER" id="PTHR37012:SF2">
    <property type="entry name" value="BZIP DOMAIN-CONTAINING PROTEIN-RELATED"/>
    <property type="match status" value="1"/>
</dbReference>
<dbReference type="PANTHER" id="PTHR37012">
    <property type="entry name" value="B-ZIP TRANSCRIPTION FACTOR (EUROFUNG)-RELATED"/>
    <property type="match status" value="1"/>
</dbReference>
<dbReference type="InterPro" id="IPR021833">
    <property type="entry name" value="DUF3425"/>
</dbReference>
<proteinExistence type="predicted"/>
<evidence type="ECO:0000313" key="1">
    <source>
        <dbReference type="EMBL" id="KIW80203.1"/>
    </source>
</evidence>
<dbReference type="Proteomes" id="UP000053029">
    <property type="component" value="Unassembled WGS sequence"/>
</dbReference>
<dbReference type="Pfam" id="PF11905">
    <property type="entry name" value="DUF3425"/>
    <property type="match status" value="1"/>
</dbReference>
<dbReference type="HOGENOM" id="CLU_1948861_0_0_1"/>
<name>A0A0D2GHC9_9EURO</name>
<dbReference type="AlphaFoldDB" id="A0A0D2GHC9"/>
<reference evidence="1 2" key="1">
    <citation type="submission" date="2015-01" db="EMBL/GenBank/DDBJ databases">
        <title>The Genome Sequence of Fonsecaea pedrosoi CBS 271.37.</title>
        <authorList>
            <consortium name="The Broad Institute Genomics Platform"/>
            <person name="Cuomo C."/>
            <person name="de Hoog S."/>
            <person name="Gorbushina A."/>
            <person name="Stielow B."/>
            <person name="Teixiera M."/>
            <person name="Abouelleil A."/>
            <person name="Chapman S.B."/>
            <person name="Priest M."/>
            <person name="Young S.K."/>
            <person name="Wortman J."/>
            <person name="Nusbaum C."/>
            <person name="Birren B."/>
        </authorList>
    </citation>
    <scope>NUCLEOTIDE SEQUENCE [LARGE SCALE GENOMIC DNA]</scope>
    <source>
        <strain evidence="1 2">CBS 271.37</strain>
    </source>
</reference>
<sequence length="129" mass="15127">MSVHMYPCPEFYHDIPDCLRPTPQQENVPHPIEIDFLAFPKLRDALIDRPEIYQTQKRAFERNFASCLRLQWPGAKSLLIMNDEGEIGLDPAFEAFAENIDHWVLIDQWHDAYPTLNEFVSRVEIWAVS</sequence>
<organism evidence="1 2">
    <name type="scientific">Fonsecaea pedrosoi CBS 271.37</name>
    <dbReference type="NCBI Taxonomy" id="1442368"/>
    <lineage>
        <taxon>Eukaryota</taxon>
        <taxon>Fungi</taxon>
        <taxon>Dikarya</taxon>
        <taxon>Ascomycota</taxon>
        <taxon>Pezizomycotina</taxon>
        <taxon>Eurotiomycetes</taxon>
        <taxon>Chaetothyriomycetidae</taxon>
        <taxon>Chaetothyriales</taxon>
        <taxon>Herpotrichiellaceae</taxon>
        <taxon>Fonsecaea</taxon>
    </lineage>
</organism>
<protein>
    <submittedName>
        <fullName evidence="1">Uncharacterized protein</fullName>
    </submittedName>
</protein>